<comment type="caution">
    <text evidence="1">The sequence shown here is derived from an EMBL/GenBank/DDBJ whole genome shotgun (WGS) entry which is preliminary data.</text>
</comment>
<organism evidence="1 2">
    <name type="scientific">Lucilia cuprina</name>
    <name type="common">Green bottle fly</name>
    <name type="synonym">Australian sheep blowfly</name>
    <dbReference type="NCBI Taxonomy" id="7375"/>
    <lineage>
        <taxon>Eukaryota</taxon>
        <taxon>Metazoa</taxon>
        <taxon>Ecdysozoa</taxon>
        <taxon>Arthropoda</taxon>
        <taxon>Hexapoda</taxon>
        <taxon>Insecta</taxon>
        <taxon>Pterygota</taxon>
        <taxon>Neoptera</taxon>
        <taxon>Endopterygota</taxon>
        <taxon>Diptera</taxon>
        <taxon>Brachycera</taxon>
        <taxon>Muscomorpha</taxon>
        <taxon>Oestroidea</taxon>
        <taxon>Calliphoridae</taxon>
        <taxon>Luciliinae</taxon>
        <taxon>Lucilia</taxon>
    </lineage>
</organism>
<accession>A0A0L0CQ28</accession>
<keyword evidence="2" id="KW-1185">Reference proteome</keyword>
<dbReference type="AlphaFoldDB" id="A0A0L0CQ28"/>
<evidence type="ECO:0000313" key="1">
    <source>
        <dbReference type="EMBL" id="KNC34460.1"/>
    </source>
</evidence>
<reference evidence="1 2" key="1">
    <citation type="journal article" date="2015" name="Nat. Commun.">
        <title>Lucilia cuprina genome unlocks parasitic fly biology to underpin future interventions.</title>
        <authorList>
            <person name="Anstead C.A."/>
            <person name="Korhonen P.K."/>
            <person name="Young N.D."/>
            <person name="Hall R.S."/>
            <person name="Jex A.R."/>
            <person name="Murali S.C."/>
            <person name="Hughes D.S."/>
            <person name="Lee S.F."/>
            <person name="Perry T."/>
            <person name="Stroehlein A.J."/>
            <person name="Ansell B.R."/>
            <person name="Breugelmans B."/>
            <person name="Hofmann A."/>
            <person name="Qu J."/>
            <person name="Dugan S."/>
            <person name="Lee S.L."/>
            <person name="Chao H."/>
            <person name="Dinh H."/>
            <person name="Han Y."/>
            <person name="Doddapaneni H.V."/>
            <person name="Worley K.C."/>
            <person name="Muzny D.M."/>
            <person name="Ioannidis P."/>
            <person name="Waterhouse R.M."/>
            <person name="Zdobnov E.M."/>
            <person name="James P.J."/>
            <person name="Bagnall N.H."/>
            <person name="Kotze A.C."/>
            <person name="Gibbs R.A."/>
            <person name="Richards S."/>
            <person name="Batterham P."/>
            <person name="Gasser R.B."/>
        </authorList>
    </citation>
    <scope>NUCLEOTIDE SEQUENCE [LARGE SCALE GENOMIC DNA]</scope>
    <source>
        <strain evidence="1 2">LS</strain>
        <tissue evidence="1">Full body</tissue>
    </source>
</reference>
<protein>
    <submittedName>
        <fullName evidence="1">Uncharacterized protein</fullName>
    </submittedName>
</protein>
<gene>
    <name evidence="1" type="ORF">FF38_01495</name>
</gene>
<dbReference type="Proteomes" id="UP000037069">
    <property type="component" value="Unassembled WGS sequence"/>
</dbReference>
<dbReference type="EMBL" id="JRES01000063">
    <property type="protein sequence ID" value="KNC34460.1"/>
    <property type="molecule type" value="Genomic_DNA"/>
</dbReference>
<sequence length="190" mass="22725">MFVLKDLIITHDIKYKILKNLILSITNILNKLVKYIFIYRKNKNKKQTKTSAYNNFSSLISIHLRYYNRRQSLFITFVMSSHSPICRIKGFIITKTKYNSIIFENFRLFQVAQQIHPQASKFKKHIKNKLIKEVLCWFETSLAYFKQIKIYILKRIRSSYIAINTDGLMQTTIVNYNLFYVFINNSINNI</sequence>
<evidence type="ECO:0000313" key="2">
    <source>
        <dbReference type="Proteomes" id="UP000037069"/>
    </source>
</evidence>
<name>A0A0L0CQ28_LUCCU</name>
<proteinExistence type="predicted"/>